<organism evidence="8 9">
    <name type="scientific">Alosa alosa</name>
    <name type="common">allis shad</name>
    <dbReference type="NCBI Taxonomy" id="278164"/>
    <lineage>
        <taxon>Eukaryota</taxon>
        <taxon>Metazoa</taxon>
        <taxon>Chordata</taxon>
        <taxon>Craniata</taxon>
        <taxon>Vertebrata</taxon>
        <taxon>Euteleostomi</taxon>
        <taxon>Actinopterygii</taxon>
        <taxon>Neopterygii</taxon>
        <taxon>Teleostei</taxon>
        <taxon>Clupei</taxon>
        <taxon>Clupeiformes</taxon>
        <taxon>Clupeoidei</taxon>
        <taxon>Clupeidae</taxon>
        <taxon>Alosa</taxon>
    </lineage>
</organism>
<feature type="region of interest" description="Disordered" evidence="4">
    <location>
        <begin position="106"/>
        <end position="151"/>
    </location>
</feature>
<evidence type="ECO:0000256" key="6">
    <source>
        <dbReference type="SAM" id="SignalP"/>
    </source>
</evidence>
<accession>A0AAV6GGH1</accession>
<dbReference type="PANTHER" id="PTHR24261:SF7">
    <property type="entry name" value="KRINGLE DOMAIN-CONTAINING PROTEIN"/>
    <property type="match status" value="1"/>
</dbReference>
<dbReference type="InterPro" id="IPR000001">
    <property type="entry name" value="Kringle"/>
</dbReference>
<dbReference type="AlphaFoldDB" id="A0AAV6GGH1"/>
<reference evidence="8" key="1">
    <citation type="submission" date="2020-10" db="EMBL/GenBank/DDBJ databases">
        <title>Chromosome-scale genome assembly of the Allis shad, Alosa alosa.</title>
        <authorList>
            <person name="Margot Z."/>
            <person name="Christophe K."/>
            <person name="Cabau C."/>
            <person name="Louis A."/>
            <person name="Berthelot C."/>
            <person name="Parey E."/>
            <person name="Roest Crollius H."/>
            <person name="Montfort J."/>
            <person name="Robinson-Rechavi M."/>
            <person name="Bucao C."/>
            <person name="Bouchez O."/>
            <person name="Gislard M."/>
            <person name="Lluch J."/>
            <person name="Milhes M."/>
            <person name="Lampietro C."/>
            <person name="Lopez Roques C."/>
            <person name="Donnadieu C."/>
            <person name="Braasch I."/>
            <person name="Desvignes T."/>
            <person name="Postlethwait J."/>
            <person name="Bobe J."/>
            <person name="Guiguen Y."/>
        </authorList>
    </citation>
    <scope>NUCLEOTIDE SEQUENCE</scope>
    <source>
        <strain evidence="8">M-15738</strain>
        <tissue evidence="8">Blood</tissue>
    </source>
</reference>
<protein>
    <recommendedName>
        <fullName evidence="7">Kringle domain-containing protein</fullName>
    </recommendedName>
</protein>
<dbReference type="PANTHER" id="PTHR24261">
    <property type="entry name" value="PLASMINOGEN-RELATED"/>
    <property type="match status" value="1"/>
</dbReference>
<keyword evidence="5" id="KW-1133">Transmembrane helix</keyword>
<keyword evidence="6" id="KW-0732">Signal</keyword>
<dbReference type="InterPro" id="IPR018056">
    <property type="entry name" value="Kringle_CS"/>
</dbReference>
<evidence type="ECO:0000256" key="1">
    <source>
        <dbReference type="ARBA" id="ARBA00022572"/>
    </source>
</evidence>
<feature type="transmembrane region" description="Helical" evidence="5">
    <location>
        <begin position="161"/>
        <end position="186"/>
    </location>
</feature>
<keyword evidence="1 3" id="KW-0420">Kringle</keyword>
<evidence type="ECO:0000256" key="5">
    <source>
        <dbReference type="SAM" id="Phobius"/>
    </source>
</evidence>
<dbReference type="PROSITE" id="PS00021">
    <property type="entry name" value="KRINGLE_1"/>
    <property type="match status" value="1"/>
</dbReference>
<feature type="signal peptide" evidence="6">
    <location>
        <begin position="1"/>
        <end position="17"/>
    </location>
</feature>
<dbReference type="InterPro" id="IPR013806">
    <property type="entry name" value="Kringle-like"/>
</dbReference>
<evidence type="ECO:0000313" key="9">
    <source>
        <dbReference type="Proteomes" id="UP000823561"/>
    </source>
</evidence>
<dbReference type="InterPro" id="IPR038178">
    <property type="entry name" value="Kringle_sf"/>
</dbReference>
<evidence type="ECO:0000256" key="3">
    <source>
        <dbReference type="PROSITE-ProRule" id="PRU00121"/>
    </source>
</evidence>
<comment type="caution">
    <text evidence="3">Lacks conserved residue(s) required for the propagation of feature annotation.</text>
</comment>
<dbReference type="EMBL" id="JADWDJ010000012">
    <property type="protein sequence ID" value="KAG5272541.1"/>
    <property type="molecule type" value="Genomic_DNA"/>
</dbReference>
<keyword evidence="2" id="KW-1015">Disulfide bond</keyword>
<proteinExistence type="predicted"/>
<keyword evidence="5" id="KW-0472">Membrane</keyword>
<keyword evidence="5" id="KW-0812">Transmembrane</keyword>
<feature type="compositionally biased region" description="Polar residues" evidence="4">
    <location>
        <begin position="106"/>
        <end position="120"/>
    </location>
</feature>
<dbReference type="SMART" id="SM00130">
    <property type="entry name" value="KR"/>
    <property type="match status" value="1"/>
</dbReference>
<dbReference type="SUPFAM" id="SSF57440">
    <property type="entry name" value="Kringle-like"/>
    <property type="match status" value="1"/>
</dbReference>
<feature type="chain" id="PRO_5043338693" description="Kringle domain-containing protein" evidence="6">
    <location>
        <begin position="18"/>
        <end position="285"/>
    </location>
</feature>
<dbReference type="PROSITE" id="PS50070">
    <property type="entry name" value="KRINGLE_2"/>
    <property type="match status" value="1"/>
</dbReference>
<dbReference type="Pfam" id="PF00051">
    <property type="entry name" value="Kringle"/>
    <property type="match status" value="1"/>
</dbReference>
<evidence type="ECO:0000256" key="4">
    <source>
        <dbReference type="SAM" id="MobiDB-lite"/>
    </source>
</evidence>
<dbReference type="Gene3D" id="2.40.20.10">
    <property type="entry name" value="Plasminogen Kringle 4"/>
    <property type="match status" value="1"/>
</dbReference>
<dbReference type="InterPro" id="IPR050759">
    <property type="entry name" value="Serine_protease_kringle"/>
</dbReference>
<evidence type="ECO:0000259" key="7">
    <source>
        <dbReference type="PROSITE" id="PS50070"/>
    </source>
</evidence>
<evidence type="ECO:0000256" key="2">
    <source>
        <dbReference type="ARBA" id="ARBA00023157"/>
    </source>
</evidence>
<keyword evidence="9" id="KW-1185">Reference proteome</keyword>
<dbReference type="PRINTS" id="PR00018">
    <property type="entry name" value="KRINGLE"/>
</dbReference>
<evidence type="ECO:0000313" key="8">
    <source>
        <dbReference type="EMBL" id="KAG5272541.1"/>
    </source>
</evidence>
<sequence length="285" mass="31236">MFFQGYVLLAVVYVTTGSVIPDCIRVHGGQYDGERTISSNGEKCLNWLNVTNAADYTTNNTELWDHSFCRNPDASARPWCFVLVGGDTIQKQDCDIDLCQDQSASATAKTNVDPPSSSGEGQVGRPDASPSQRESVAAKPDPGISRRVRVGPKKKKDLGPLGYVLGGMMMLIIIMLGTGIILGYFYKKGQKLKQQQEQRAYEQEMHRINLPLSAFSNLACQLDDDACSPINHQEKLLEKEKEQERMEEEEDPEGGQRKKSVEAVVQMGVGEGVSNGLDETDASGA</sequence>
<name>A0AAV6GGH1_9TELE</name>
<feature type="region of interest" description="Disordered" evidence="4">
    <location>
        <begin position="237"/>
        <end position="262"/>
    </location>
</feature>
<dbReference type="Proteomes" id="UP000823561">
    <property type="component" value="Chromosome 12"/>
</dbReference>
<comment type="caution">
    <text evidence="8">The sequence shown here is derived from an EMBL/GenBank/DDBJ whole genome shotgun (WGS) entry which is preliminary data.</text>
</comment>
<feature type="domain" description="Kringle" evidence="7">
    <location>
        <begin position="22"/>
        <end position="99"/>
    </location>
</feature>
<gene>
    <name evidence="8" type="ORF">AALO_G00166660</name>
</gene>